<protein>
    <submittedName>
        <fullName evidence="1">Uncharacterized protein</fullName>
    </submittedName>
</protein>
<name>A0AAW0S2U5_9HYPO</name>
<gene>
    <name evidence="1" type="ORF">G3M48_010077</name>
</gene>
<organism evidence="1 2">
    <name type="scientific">Beauveria asiatica</name>
    <dbReference type="NCBI Taxonomy" id="1069075"/>
    <lineage>
        <taxon>Eukaryota</taxon>
        <taxon>Fungi</taxon>
        <taxon>Dikarya</taxon>
        <taxon>Ascomycota</taxon>
        <taxon>Pezizomycotina</taxon>
        <taxon>Sordariomycetes</taxon>
        <taxon>Hypocreomycetidae</taxon>
        <taxon>Hypocreales</taxon>
        <taxon>Cordycipitaceae</taxon>
        <taxon>Beauveria</taxon>
    </lineage>
</organism>
<comment type="caution">
    <text evidence="1">The sequence shown here is derived from an EMBL/GenBank/DDBJ whole genome shotgun (WGS) entry which is preliminary data.</text>
</comment>
<dbReference type="AlphaFoldDB" id="A0AAW0S2U5"/>
<evidence type="ECO:0000313" key="1">
    <source>
        <dbReference type="EMBL" id="KAK8148456.1"/>
    </source>
</evidence>
<keyword evidence="2" id="KW-1185">Reference proteome</keyword>
<evidence type="ECO:0000313" key="2">
    <source>
        <dbReference type="Proteomes" id="UP001397290"/>
    </source>
</evidence>
<reference evidence="1 2" key="1">
    <citation type="submission" date="2020-02" db="EMBL/GenBank/DDBJ databases">
        <title>Comparative genomics of the hypocrealean fungal genus Beauvera.</title>
        <authorList>
            <person name="Showalter D.N."/>
            <person name="Bushley K.E."/>
            <person name="Rehner S.A."/>
        </authorList>
    </citation>
    <scope>NUCLEOTIDE SEQUENCE [LARGE SCALE GENOMIC DNA]</scope>
    <source>
        <strain evidence="1 2">ARSEF4384</strain>
    </source>
</reference>
<sequence length="396" mass="45637">MNETPQFSKLESLDYDILLAILGACDSFEDLAALIQASPTLFHTFLSKKASLLLSVVGNILGPATRDAALLGKTLLDKSNSFNSFYRQVDQVVHEYKAHLRVARPPWVIGLDTETVVALTHITRHTQFCIDLFGHFQTNQLKFELGLSVIDTTLSGEPGLSRNERIRIAQAILRRQVLASISRDGYEKSIDWSQFMRALLPLFRTWEWQQISDMDYFMSFLLRYAELDEWFFCIEMPDPDLEAIVQTLKFVLNSNQLLIDCMGDSWIEYTLEDIYCGILHFLEGSHRFGAPLLNDSQHSNTLGGDDDSSLEFDIDDQPWAWRDALCGNHTCRWGLSLVEAPPPRIAARQQYEQSKRALISWRSFGMLFWDRERVERLKQLRTFKPCQTGWLIPWQD</sequence>
<proteinExistence type="predicted"/>
<accession>A0AAW0S2U5</accession>
<dbReference type="EMBL" id="JAAHCF010000088">
    <property type="protein sequence ID" value="KAK8148456.1"/>
    <property type="molecule type" value="Genomic_DNA"/>
</dbReference>
<dbReference type="Proteomes" id="UP001397290">
    <property type="component" value="Unassembled WGS sequence"/>
</dbReference>